<dbReference type="Pfam" id="PF16933">
    <property type="entry name" value="PelG"/>
    <property type="match status" value="1"/>
</dbReference>
<feature type="transmembrane region" description="Helical" evidence="1">
    <location>
        <begin position="23"/>
        <end position="48"/>
    </location>
</feature>
<feature type="transmembrane region" description="Helical" evidence="1">
    <location>
        <begin position="350"/>
        <end position="368"/>
    </location>
</feature>
<dbReference type="AlphaFoldDB" id="A0A2P6MLB9"/>
<dbReference type="OrthoDB" id="37830at2"/>
<accession>A0A2P6MLB9</accession>
<evidence type="ECO:0000256" key="1">
    <source>
        <dbReference type="SAM" id="Phobius"/>
    </source>
</evidence>
<sequence length="490" mass="55640">MAGVGFRLQKLFQEDYFSSRLKAYLYAGLVTAGPWLIVILTVAIIRWLSMNVLNAPFEERTLFNLSVSYAFIFSQVVLGLQQLVVTRYLADKFYGKEFDDIFPAFLGMTKVTLAAAFALWLVFTIATPLNFLYSVVLFLLFAAINIIWVLFLFLSAAKFYQAVAYSFLGGGLLAVGSVFLVGRFADTLLTVGFTHSFWLLSGFTFGILVTLFGLLFALFATFPSKKTTGQFSYFSYFDRYPALFWIGILYNTGIWVCNWVIWFGEGREIIGSSFMYNSVYDTSVFWAYLTIIPALILFVVSVETRFYERYRVFYGFINYGGTLSQIASAMQRMTKVLREEMERLMRSQGLITFLFILFSPLIIAWMGISGPIESIFRLTAIGAFSNVMVLVITLLLLYFEDQKGAVWTAALFFTANLSLTLFLLPMGMQWYGVSFAAGATLTFMFAAGRLIYFLKSADYFSFCPAEYGYLARGTHFFTGIGERLNKVVRW</sequence>
<proteinExistence type="predicted"/>
<feature type="transmembrane region" description="Helical" evidence="1">
    <location>
        <begin position="101"/>
        <end position="125"/>
    </location>
</feature>
<feature type="transmembrane region" description="Helical" evidence="1">
    <location>
        <begin position="162"/>
        <end position="185"/>
    </location>
</feature>
<dbReference type="EMBL" id="PVNS01000001">
    <property type="protein sequence ID" value="PRO67064.1"/>
    <property type="molecule type" value="Genomic_DNA"/>
</dbReference>
<keyword evidence="1" id="KW-0472">Membrane</keyword>
<keyword evidence="1" id="KW-0812">Transmembrane</keyword>
<feature type="transmembrane region" description="Helical" evidence="1">
    <location>
        <begin position="284"/>
        <end position="302"/>
    </location>
</feature>
<feature type="transmembrane region" description="Helical" evidence="1">
    <location>
        <begin position="68"/>
        <end position="89"/>
    </location>
</feature>
<dbReference type="InterPro" id="IPR031617">
    <property type="entry name" value="PelG"/>
</dbReference>
<name>A0A2P6MLB9_ALKUR</name>
<gene>
    <name evidence="2" type="ORF">C6I21_00410</name>
</gene>
<dbReference type="RefSeq" id="WP_105957450.1">
    <property type="nucleotide sequence ID" value="NZ_PVNS01000001.1"/>
</dbReference>
<keyword evidence="1" id="KW-1133">Transmembrane helix</keyword>
<evidence type="ECO:0000313" key="3">
    <source>
        <dbReference type="Proteomes" id="UP000243650"/>
    </source>
</evidence>
<feature type="transmembrane region" description="Helical" evidence="1">
    <location>
        <begin position="242"/>
        <end position="264"/>
    </location>
</feature>
<protein>
    <recommendedName>
        <fullName evidence="4">Exopolysaccharide Pel transporter PelG</fullName>
    </recommendedName>
</protein>
<evidence type="ECO:0008006" key="4">
    <source>
        <dbReference type="Google" id="ProtNLM"/>
    </source>
</evidence>
<reference evidence="2 3" key="1">
    <citation type="submission" date="2018-03" db="EMBL/GenBank/DDBJ databases">
        <title>Bacillus urumqiensis sp. nov., a moderately haloalkaliphilic bacterium isolated from a salt lake.</title>
        <authorList>
            <person name="Zhao B."/>
            <person name="Liao Z."/>
        </authorList>
    </citation>
    <scope>NUCLEOTIDE SEQUENCE [LARGE SCALE GENOMIC DNA]</scope>
    <source>
        <strain evidence="2 3">BZ-SZ-XJ18</strain>
    </source>
</reference>
<dbReference type="Proteomes" id="UP000243650">
    <property type="component" value="Unassembled WGS sequence"/>
</dbReference>
<feature type="transmembrane region" description="Helical" evidence="1">
    <location>
        <begin position="430"/>
        <end position="452"/>
    </location>
</feature>
<feature type="transmembrane region" description="Helical" evidence="1">
    <location>
        <begin position="374"/>
        <end position="398"/>
    </location>
</feature>
<comment type="caution">
    <text evidence="2">The sequence shown here is derived from an EMBL/GenBank/DDBJ whole genome shotgun (WGS) entry which is preliminary data.</text>
</comment>
<evidence type="ECO:0000313" key="2">
    <source>
        <dbReference type="EMBL" id="PRO67064.1"/>
    </source>
</evidence>
<organism evidence="2 3">
    <name type="scientific">Alkalicoccus urumqiensis</name>
    <name type="common">Bacillus urumqiensis</name>
    <dbReference type="NCBI Taxonomy" id="1548213"/>
    <lineage>
        <taxon>Bacteria</taxon>
        <taxon>Bacillati</taxon>
        <taxon>Bacillota</taxon>
        <taxon>Bacilli</taxon>
        <taxon>Bacillales</taxon>
        <taxon>Bacillaceae</taxon>
        <taxon>Alkalicoccus</taxon>
    </lineage>
</organism>
<keyword evidence="3" id="KW-1185">Reference proteome</keyword>
<feature type="transmembrane region" description="Helical" evidence="1">
    <location>
        <begin position="131"/>
        <end position="155"/>
    </location>
</feature>
<feature type="transmembrane region" description="Helical" evidence="1">
    <location>
        <begin position="405"/>
        <end position="424"/>
    </location>
</feature>
<feature type="transmembrane region" description="Helical" evidence="1">
    <location>
        <begin position="197"/>
        <end position="222"/>
    </location>
</feature>